<dbReference type="Gene3D" id="3.90.1670.10">
    <property type="entry name" value="FdhE-like domain"/>
    <property type="match status" value="1"/>
</dbReference>
<sequence>MVDAREILKSICADANCMDALSGVYEFFHWLEELIEQLPKPRVSGVEQPLVQNVKNREEIAARLRVLGVEDEDVVDYVVARLVSRHHRELVDEHYREASPGGVCPVCGQVPTLLVVREKPALGFAALEVGARCICGYEKPMEGLTCPRCGETSYDSFKVLVAPQGLLRVFECSRCGHRFAEVRGDAFGERELQAFHGAVRLLLKLRDGEQ</sequence>
<dbReference type="AlphaFoldDB" id="A0A7C4B8X6"/>
<dbReference type="InterPro" id="IPR024064">
    <property type="entry name" value="FdhE-like_sf"/>
</dbReference>
<evidence type="ECO:0008006" key="2">
    <source>
        <dbReference type="Google" id="ProtNLM"/>
    </source>
</evidence>
<organism evidence="1">
    <name type="scientific">Thermofilum pendens</name>
    <dbReference type="NCBI Taxonomy" id="2269"/>
    <lineage>
        <taxon>Archaea</taxon>
        <taxon>Thermoproteota</taxon>
        <taxon>Thermoprotei</taxon>
        <taxon>Thermofilales</taxon>
        <taxon>Thermofilaceae</taxon>
        <taxon>Thermofilum</taxon>
    </lineage>
</organism>
<proteinExistence type="predicted"/>
<accession>A0A7C4B8X6</accession>
<reference evidence="1" key="1">
    <citation type="journal article" date="2020" name="mSystems">
        <title>Genome- and Community-Level Interaction Insights into Carbon Utilization and Element Cycling Functions of Hydrothermarchaeota in Hydrothermal Sediment.</title>
        <authorList>
            <person name="Zhou Z."/>
            <person name="Liu Y."/>
            <person name="Xu W."/>
            <person name="Pan J."/>
            <person name="Luo Z.H."/>
            <person name="Li M."/>
        </authorList>
    </citation>
    <scope>NUCLEOTIDE SEQUENCE [LARGE SCALE GENOMIC DNA]</scope>
    <source>
        <strain evidence="1">SpSt-735</strain>
    </source>
</reference>
<evidence type="ECO:0000313" key="1">
    <source>
        <dbReference type="EMBL" id="HGI43156.1"/>
    </source>
</evidence>
<gene>
    <name evidence="1" type="ORF">ENV17_02055</name>
</gene>
<protein>
    <recommendedName>
        <fullName evidence="2">Formate dehydrogenase accessory protein FdhE</fullName>
    </recommendedName>
</protein>
<dbReference type="EMBL" id="DTFI01000056">
    <property type="protein sequence ID" value="HGI43156.1"/>
    <property type="molecule type" value="Genomic_DNA"/>
</dbReference>
<name>A0A7C4B8X6_THEPE</name>
<dbReference type="SUPFAM" id="SSF144020">
    <property type="entry name" value="FdhE-like"/>
    <property type="match status" value="1"/>
</dbReference>
<comment type="caution">
    <text evidence="1">The sequence shown here is derived from an EMBL/GenBank/DDBJ whole genome shotgun (WGS) entry which is preliminary data.</text>
</comment>